<dbReference type="AlphaFoldDB" id="A0A0U5L3G3"/>
<dbReference type="PATRIC" id="fig|1619313.3.peg.1403"/>
<keyword evidence="2" id="KW-1185">Reference proteome</keyword>
<dbReference type="EMBL" id="LN907827">
    <property type="protein sequence ID" value="CUU23589.1"/>
    <property type="molecule type" value="Genomic_DNA"/>
</dbReference>
<evidence type="ECO:0000313" key="2">
    <source>
        <dbReference type="Proteomes" id="UP000059419"/>
    </source>
</evidence>
<organism evidence="1 2">
    <name type="scientific">Duffyella gerundensis</name>
    <dbReference type="NCBI Taxonomy" id="1619313"/>
    <lineage>
        <taxon>Bacteria</taxon>
        <taxon>Pseudomonadati</taxon>
        <taxon>Pseudomonadota</taxon>
        <taxon>Gammaproteobacteria</taxon>
        <taxon>Enterobacterales</taxon>
        <taxon>Erwiniaceae</taxon>
        <taxon>Duffyella</taxon>
    </lineage>
</organism>
<sequence length="32" mass="3548">MYVIASRGNCGGAVDNMFVQVAPNNNHYNFLM</sequence>
<dbReference type="KEGG" id="ege:EM595_1355"/>
<accession>A0A0U5L3G3</accession>
<evidence type="ECO:0000313" key="1">
    <source>
        <dbReference type="EMBL" id="CUU23589.1"/>
    </source>
</evidence>
<dbReference type="Proteomes" id="UP000059419">
    <property type="component" value="Chromosome 1"/>
</dbReference>
<protein>
    <submittedName>
        <fullName evidence="1">Uncharacterized protein</fullName>
    </submittedName>
</protein>
<reference evidence="2" key="1">
    <citation type="submission" date="2015-11" db="EMBL/GenBank/DDBJ databases">
        <authorList>
            <person name="Blom J."/>
        </authorList>
    </citation>
    <scope>NUCLEOTIDE SEQUENCE [LARGE SCALE GENOMIC DNA]</scope>
</reference>
<gene>
    <name evidence="1" type="ORF">EM595_1355</name>
</gene>
<name>A0A0U5L3G3_9GAMM</name>
<proteinExistence type="predicted"/>